<reference evidence="3 4" key="2">
    <citation type="submission" date="2024-05" db="EMBL/GenBank/DDBJ databases">
        <authorList>
            <person name="Chen Y."/>
            <person name="Shah S."/>
            <person name="Dougan E. K."/>
            <person name="Thang M."/>
            <person name="Chan C."/>
        </authorList>
    </citation>
    <scope>NUCLEOTIDE SEQUENCE [LARGE SCALE GENOMIC DNA]</scope>
</reference>
<proteinExistence type="predicted"/>
<comment type="caution">
    <text evidence="2">The sequence shown here is derived from an EMBL/GenBank/DDBJ whole genome shotgun (WGS) entry which is preliminary data.</text>
</comment>
<dbReference type="EMBL" id="CAMXCT010004090">
    <property type="protein sequence ID" value="CAI4007607.1"/>
    <property type="molecule type" value="Genomic_DNA"/>
</dbReference>
<keyword evidence="3" id="KW-0812">Transmembrane</keyword>
<evidence type="ECO:0000313" key="2">
    <source>
        <dbReference type="EMBL" id="CAI4007607.1"/>
    </source>
</evidence>
<accession>A0A9P1DDU1</accession>
<dbReference type="AlphaFoldDB" id="A0A9P1DDU1"/>
<feature type="signal peptide" evidence="1">
    <location>
        <begin position="1"/>
        <end position="24"/>
    </location>
</feature>
<evidence type="ECO:0000256" key="1">
    <source>
        <dbReference type="SAM" id="SignalP"/>
    </source>
</evidence>
<dbReference type="Proteomes" id="UP001152797">
    <property type="component" value="Unassembled WGS sequence"/>
</dbReference>
<gene>
    <name evidence="2" type="ORF">C1SCF055_LOCUS33148</name>
</gene>
<feature type="chain" id="PRO_5043271254" evidence="1">
    <location>
        <begin position="25"/>
        <end position="548"/>
    </location>
</feature>
<evidence type="ECO:0000313" key="3">
    <source>
        <dbReference type="EMBL" id="CAL4794919.1"/>
    </source>
</evidence>
<keyword evidence="4" id="KW-1185">Reference proteome</keyword>
<dbReference type="EMBL" id="CAMXCT030004090">
    <property type="protein sequence ID" value="CAL4794919.1"/>
    <property type="molecule type" value="Genomic_DNA"/>
</dbReference>
<dbReference type="EMBL" id="CAMXCT020004090">
    <property type="protein sequence ID" value="CAL1160982.1"/>
    <property type="molecule type" value="Genomic_DNA"/>
</dbReference>
<reference evidence="2" key="1">
    <citation type="submission" date="2022-10" db="EMBL/GenBank/DDBJ databases">
        <authorList>
            <person name="Chen Y."/>
            <person name="Dougan E. K."/>
            <person name="Chan C."/>
            <person name="Rhodes N."/>
            <person name="Thang M."/>
        </authorList>
    </citation>
    <scope>NUCLEOTIDE SEQUENCE</scope>
</reference>
<name>A0A9P1DDU1_9DINO</name>
<evidence type="ECO:0000313" key="4">
    <source>
        <dbReference type="Proteomes" id="UP001152797"/>
    </source>
</evidence>
<organism evidence="2">
    <name type="scientific">Cladocopium goreaui</name>
    <dbReference type="NCBI Taxonomy" id="2562237"/>
    <lineage>
        <taxon>Eukaryota</taxon>
        <taxon>Sar</taxon>
        <taxon>Alveolata</taxon>
        <taxon>Dinophyceae</taxon>
        <taxon>Suessiales</taxon>
        <taxon>Symbiodiniaceae</taxon>
        <taxon>Cladocopium</taxon>
    </lineage>
</organism>
<dbReference type="OrthoDB" id="442401at2759"/>
<protein>
    <submittedName>
        <fullName evidence="3">Transmembrane protein 145</fullName>
    </submittedName>
</protein>
<keyword evidence="1" id="KW-0732">Signal</keyword>
<sequence>MMRFIGCGIVFASVLSAEAGGVRGSEGRTIAVEDVQAGLQSAMQALLDGDYASTKRAGHIEARVWQTFQALPKNEIGRLSPRGVRYLVHNYFMKEHGWLIQGLDPHGNRADVSEIHEVNILQDKAPALVESLLEARRSNHGLSLTDVVTMITALERLIFDESLSLLRASYIFNDQSMLGTVGQSDVHEILTSYLLLFQLGSKGNLSDARLHNSLKSRLSVRDDWPVLVDFQRDAVLNFNFAKQHSSNPFQEPQYTFQDTLGIVEELAHSYGQWQNMECRQMKADLMDLDADGDGRIPLGKFYGRVDNTKYQFTESMQYLQEVGALDEEKKVRIANYLQGPSNCIASSTYYSVCCLSECEGVLNDLEVKVQGPSAEAMHLLRLLGNISSSTVDAPREFPQVMVERLQQIAEQNGGEVPLHGCLFSEWLHFAFPNECPYPHMVEEAKALTPSHWFDKKMSVEPGQRIHLASAAEEETTETASGVSSEITWASKEVLHVSETSRLPRRTSIFCFRTVVQVALLLAVLRAASSNWQTLLRTGGKEKEYQLPF</sequence>
<keyword evidence="3" id="KW-0472">Membrane</keyword>